<comment type="caution">
    <text evidence="2">The sequence shown here is derived from an EMBL/GenBank/DDBJ whole genome shotgun (WGS) entry which is preliminary data.</text>
</comment>
<evidence type="ECO:0000313" key="2">
    <source>
        <dbReference type="EMBL" id="KAA6347557.1"/>
    </source>
</evidence>
<reference evidence="2" key="1">
    <citation type="submission" date="2019-03" db="EMBL/GenBank/DDBJ databases">
        <title>Single cell metagenomics reveals metabolic interactions within the superorganism composed of flagellate Streblomastix strix and complex community of Bacteroidetes bacteria on its surface.</title>
        <authorList>
            <person name="Treitli S.C."/>
            <person name="Kolisko M."/>
            <person name="Husnik F."/>
            <person name="Keeling P."/>
            <person name="Hampl V."/>
        </authorList>
    </citation>
    <scope>NUCLEOTIDE SEQUENCE</scope>
    <source>
        <strain evidence="2">STM</strain>
    </source>
</reference>
<organism evidence="2">
    <name type="scientific">termite gut metagenome</name>
    <dbReference type="NCBI Taxonomy" id="433724"/>
    <lineage>
        <taxon>unclassified sequences</taxon>
        <taxon>metagenomes</taxon>
        <taxon>organismal metagenomes</taxon>
    </lineage>
</organism>
<dbReference type="InterPro" id="IPR010502">
    <property type="entry name" value="Carb-bd_dom_fam9"/>
</dbReference>
<dbReference type="Gene3D" id="2.60.40.1190">
    <property type="match status" value="1"/>
</dbReference>
<proteinExistence type="predicted"/>
<dbReference type="PANTHER" id="PTHR35532">
    <property type="entry name" value="SIMILAR TO POLYHYDROXYALKANOATE DEPOLYMERASE"/>
    <property type="match status" value="1"/>
</dbReference>
<protein>
    <recommendedName>
        <fullName evidence="1">Carbohydrate-binding domain-containing protein</fullName>
    </recommendedName>
</protein>
<dbReference type="GO" id="GO:0004553">
    <property type="term" value="F:hydrolase activity, hydrolyzing O-glycosyl compounds"/>
    <property type="evidence" value="ECO:0007669"/>
    <property type="project" value="InterPro"/>
</dbReference>
<dbReference type="GO" id="GO:0030246">
    <property type="term" value="F:carbohydrate binding"/>
    <property type="evidence" value="ECO:0007669"/>
    <property type="project" value="InterPro"/>
</dbReference>
<dbReference type="Pfam" id="PF06452">
    <property type="entry name" value="CBM9_1"/>
    <property type="match status" value="1"/>
</dbReference>
<dbReference type="GO" id="GO:0016052">
    <property type="term" value="P:carbohydrate catabolic process"/>
    <property type="evidence" value="ECO:0007669"/>
    <property type="project" value="InterPro"/>
</dbReference>
<evidence type="ECO:0000259" key="1">
    <source>
        <dbReference type="Pfam" id="PF06452"/>
    </source>
</evidence>
<name>A0A5J4SNK6_9ZZZZ</name>
<feature type="domain" description="Carbohydrate-binding" evidence="1">
    <location>
        <begin position="49"/>
        <end position="238"/>
    </location>
</feature>
<dbReference type="EMBL" id="SNRY01000092">
    <property type="protein sequence ID" value="KAA6347557.1"/>
    <property type="molecule type" value="Genomic_DNA"/>
</dbReference>
<sequence>MKNYFLLILLVGITVPSKAQEGSAFKGFERLFVQPKHYEINYTSIPPVIDGGIDDKVWEVAAWTEEFRDIEGELSGRPVPYYRTWAKMLWDDDYLYVAAKLEDKHVWAYLTEHDQVVYHDNDFEVFIDPRNSGHQYYEYEINALNTIFDLYLTKPYRNSGSALVDWDSKGLKHAIRVKGTLNDPSDQDEGWTVEMAIPFRDIGGKPSGGDFWRLGFSRVEWDTEIIDNKYVKQTNEKGNPLPENNWVWSPQGEINMHMPERWAYIQFSKAETSAKLPEFELPYSERQRQYLWLVYYKQQEYRKKNERFATSLKKLGISAKVKIDGKSNTLKLKATCTQFTVSISDSPQTNILINEDGLVKIEEMGLNKK</sequence>
<gene>
    <name evidence="2" type="ORF">EZS27_004988</name>
</gene>
<accession>A0A5J4SNK6</accession>
<dbReference type="AlphaFoldDB" id="A0A5J4SNK6"/>
<dbReference type="SUPFAM" id="SSF49344">
    <property type="entry name" value="CBD9-like"/>
    <property type="match status" value="1"/>
</dbReference>
<dbReference type="PANTHER" id="PTHR35532:SF5">
    <property type="entry name" value="CARBOHYDRATE-BINDING DOMAIN-CONTAINING PROTEIN"/>
    <property type="match status" value="1"/>
</dbReference>
<dbReference type="CDD" id="cd09620">
    <property type="entry name" value="CBM9_like_3"/>
    <property type="match status" value="1"/>
</dbReference>